<feature type="compositionally biased region" description="Low complexity" evidence="4">
    <location>
        <begin position="81"/>
        <end position="93"/>
    </location>
</feature>
<gene>
    <name evidence="6" type="ORF">C0Q70_14441</name>
</gene>
<accession>A0A2T7P038</accession>
<feature type="region of interest" description="Disordered" evidence="4">
    <location>
        <begin position="81"/>
        <end position="118"/>
    </location>
</feature>
<evidence type="ECO:0000256" key="4">
    <source>
        <dbReference type="SAM" id="MobiDB-lite"/>
    </source>
</evidence>
<dbReference type="STRING" id="400727.A0A2T7P038"/>
<dbReference type="FunFam" id="1.10.238.10:FF:000181">
    <property type="entry name" value="CALML5 isoform 1"/>
    <property type="match status" value="1"/>
</dbReference>
<feature type="compositionally biased region" description="Basic and acidic residues" evidence="4">
    <location>
        <begin position="99"/>
        <end position="111"/>
    </location>
</feature>
<keyword evidence="1" id="KW-0479">Metal-binding</keyword>
<evidence type="ECO:0000313" key="6">
    <source>
        <dbReference type="EMBL" id="PVD26763.1"/>
    </source>
</evidence>
<evidence type="ECO:0000313" key="7">
    <source>
        <dbReference type="Proteomes" id="UP000245119"/>
    </source>
</evidence>
<dbReference type="EMBL" id="PZQS01000008">
    <property type="protein sequence ID" value="PVD26763.1"/>
    <property type="molecule type" value="Genomic_DNA"/>
</dbReference>
<comment type="caution">
    <text evidence="6">The sequence shown here is derived from an EMBL/GenBank/DDBJ whole genome shotgun (WGS) entry which is preliminary data.</text>
</comment>
<name>A0A2T7P038_POMCA</name>
<evidence type="ECO:0000256" key="2">
    <source>
        <dbReference type="ARBA" id="ARBA00022737"/>
    </source>
</evidence>
<evidence type="ECO:0000256" key="1">
    <source>
        <dbReference type="ARBA" id="ARBA00022723"/>
    </source>
</evidence>
<keyword evidence="7" id="KW-1185">Reference proteome</keyword>
<dbReference type="InterPro" id="IPR050145">
    <property type="entry name" value="Centrin_CML-like"/>
</dbReference>
<keyword evidence="2" id="KW-0677">Repeat</keyword>
<dbReference type="GO" id="GO:0005509">
    <property type="term" value="F:calcium ion binding"/>
    <property type="evidence" value="ECO:0007669"/>
    <property type="project" value="InterPro"/>
</dbReference>
<evidence type="ECO:0000259" key="5">
    <source>
        <dbReference type="PROSITE" id="PS50222"/>
    </source>
</evidence>
<dbReference type="Pfam" id="PF13499">
    <property type="entry name" value="EF-hand_7"/>
    <property type="match status" value="1"/>
</dbReference>
<dbReference type="OrthoDB" id="26525at2759"/>
<proteinExistence type="predicted"/>
<reference evidence="6 7" key="1">
    <citation type="submission" date="2018-04" db="EMBL/GenBank/DDBJ databases">
        <title>The genome of golden apple snail Pomacea canaliculata provides insight into stress tolerance and invasive adaptation.</title>
        <authorList>
            <person name="Liu C."/>
            <person name="Liu B."/>
            <person name="Ren Y."/>
            <person name="Zhang Y."/>
            <person name="Wang H."/>
            <person name="Li S."/>
            <person name="Jiang F."/>
            <person name="Yin L."/>
            <person name="Zhang G."/>
            <person name="Qian W."/>
            <person name="Fan W."/>
        </authorList>
    </citation>
    <scope>NUCLEOTIDE SEQUENCE [LARGE SCALE GENOMIC DNA]</scope>
    <source>
        <strain evidence="6">SZHN2017</strain>
        <tissue evidence="6">Muscle</tissue>
    </source>
</reference>
<organism evidence="6 7">
    <name type="scientific">Pomacea canaliculata</name>
    <name type="common">Golden apple snail</name>
    <dbReference type="NCBI Taxonomy" id="400727"/>
    <lineage>
        <taxon>Eukaryota</taxon>
        <taxon>Metazoa</taxon>
        <taxon>Spiralia</taxon>
        <taxon>Lophotrochozoa</taxon>
        <taxon>Mollusca</taxon>
        <taxon>Gastropoda</taxon>
        <taxon>Caenogastropoda</taxon>
        <taxon>Architaenioglossa</taxon>
        <taxon>Ampullarioidea</taxon>
        <taxon>Ampullariidae</taxon>
        <taxon>Pomacea</taxon>
    </lineage>
</organism>
<dbReference type="InterPro" id="IPR002048">
    <property type="entry name" value="EF_hand_dom"/>
</dbReference>
<dbReference type="PROSITE" id="PS50222">
    <property type="entry name" value="EF_HAND_2"/>
    <property type="match status" value="1"/>
</dbReference>
<protein>
    <recommendedName>
        <fullName evidence="5">EF-hand domain-containing protein</fullName>
    </recommendedName>
</protein>
<dbReference type="InterPro" id="IPR011992">
    <property type="entry name" value="EF-hand-dom_pair"/>
</dbReference>
<dbReference type="CDD" id="cd00051">
    <property type="entry name" value="EFh"/>
    <property type="match status" value="1"/>
</dbReference>
<dbReference type="AlphaFoldDB" id="A0A2T7P038"/>
<dbReference type="Gene3D" id="1.10.238.10">
    <property type="entry name" value="EF-hand"/>
    <property type="match status" value="1"/>
</dbReference>
<evidence type="ECO:0000256" key="3">
    <source>
        <dbReference type="ARBA" id="ARBA00022837"/>
    </source>
</evidence>
<dbReference type="SMART" id="SM00054">
    <property type="entry name" value="EFh"/>
    <property type="match status" value="2"/>
</dbReference>
<dbReference type="SUPFAM" id="SSF47473">
    <property type="entry name" value="EF-hand"/>
    <property type="match status" value="1"/>
</dbReference>
<dbReference type="PANTHER" id="PTHR23050">
    <property type="entry name" value="CALCIUM BINDING PROTEIN"/>
    <property type="match status" value="1"/>
</dbReference>
<feature type="domain" description="EF-hand" evidence="5">
    <location>
        <begin position="3"/>
        <end position="38"/>
    </location>
</feature>
<keyword evidence="3" id="KW-0106">Calcium</keyword>
<dbReference type="Proteomes" id="UP000245119">
    <property type="component" value="Linkage Group LG8"/>
</dbReference>
<dbReference type="InterPro" id="IPR018247">
    <property type="entry name" value="EF_Hand_1_Ca_BS"/>
</dbReference>
<sequence length="118" mass="13153">MNQPCDDMLEAFKVFDKDKNGSISPAEIRQVMASLGENLSDKEVNDMISEADTDGDGRVNYQGRCDVTLTACYHNTIQHNHTQSSTITQSHQTCAGESTDTRGKLKTEQRTRCNTRPL</sequence>
<dbReference type="PROSITE" id="PS00018">
    <property type="entry name" value="EF_HAND_1"/>
    <property type="match status" value="1"/>
</dbReference>